<sequence>MTAPLSGRQSPPPECQTGAQENDPPGSGRVDAKFAPPPEYAPNTARQHSMGQGDEAQMQLAGLTSNPTYLECLVLNE</sequence>
<reference evidence="2 3" key="1">
    <citation type="submission" date="2024-07" db="EMBL/GenBank/DDBJ databases">
        <title>Section-level genome sequencing and comparative genomics of Aspergillus sections Usti and Cavernicolus.</title>
        <authorList>
            <consortium name="Lawrence Berkeley National Laboratory"/>
            <person name="Nybo J.L."/>
            <person name="Vesth T.C."/>
            <person name="Theobald S."/>
            <person name="Frisvad J.C."/>
            <person name="Larsen T.O."/>
            <person name="Kjaerboelling I."/>
            <person name="Rothschild-Mancinelli K."/>
            <person name="Lyhne E.K."/>
            <person name="Kogle M.E."/>
            <person name="Barry K."/>
            <person name="Clum A."/>
            <person name="Na H."/>
            <person name="Ledsgaard L."/>
            <person name="Lin J."/>
            <person name="Lipzen A."/>
            <person name="Kuo A."/>
            <person name="Riley R."/>
            <person name="Mondo S."/>
            <person name="LaButti K."/>
            <person name="Haridas S."/>
            <person name="Pangalinan J."/>
            <person name="Salamov A.A."/>
            <person name="Simmons B.A."/>
            <person name="Magnuson J.K."/>
            <person name="Chen J."/>
            <person name="Drula E."/>
            <person name="Henrissat B."/>
            <person name="Wiebenga A."/>
            <person name="Lubbers R.J."/>
            <person name="Gomes A.C."/>
            <person name="Makela M.R."/>
            <person name="Stajich J."/>
            <person name="Grigoriev I.V."/>
            <person name="Mortensen U.H."/>
            <person name="De vries R.P."/>
            <person name="Baker S.E."/>
            <person name="Andersen M.R."/>
        </authorList>
    </citation>
    <scope>NUCLEOTIDE SEQUENCE [LARGE SCALE GENOMIC DNA]</scope>
    <source>
        <strain evidence="2 3">CBS 600.67</strain>
    </source>
</reference>
<gene>
    <name evidence="2" type="ORF">BDW59DRAFT_156230</name>
</gene>
<accession>A0ABR4J2V2</accession>
<dbReference type="Proteomes" id="UP001610335">
    <property type="component" value="Unassembled WGS sequence"/>
</dbReference>
<dbReference type="EMBL" id="JBFXLS010000002">
    <property type="protein sequence ID" value="KAL2834289.1"/>
    <property type="molecule type" value="Genomic_DNA"/>
</dbReference>
<evidence type="ECO:0000256" key="1">
    <source>
        <dbReference type="SAM" id="MobiDB-lite"/>
    </source>
</evidence>
<feature type="region of interest" description="Disordered" evidence="1">
    <location>
        <begin position="1"/>
        <end position="56"/>
    </location>
</feature>
<comment type="caution">
    <text evidence="2">The sequence shown here is derived from an EMBL/GenBank/DDBJ whole genome shotgun (WGS) entry which is preliminary data.</text>
</comment>
<organism evidence="2 3">
    <name type="scientific">Aspergillus cavernicola</name>
    <dbReference type="NCBI Taxonomy" id="176166"/>
    <lineage>
        <taxon>Eukaryota</taxon>
        <taxon>Fungi</taxon>
        <taxon>Dikarya</taxon>
        <taxon>Ascomycota</taxon>
        <taxon>Pezizomycotina</taxon>
        <taxon>Eurotiomycetes</taxon>
        <taxon>Eurotiomycetidae</taxon>
        <taxon>Eurotiales</taxon>
        <taxon>Aspergillaceae</taxon>
        <taxon>Aspergillus</taxon>
        <taxon>Aspergillus subgen. Nidulantes</taxon>
    </lineage>
</organism>
<evidence type="ECO:0000313" key="3">
    <source>
        <dbReference type="Proteomes" id="UP001610335"/>
    </source>
</evidence>
<protein>
    <submittedName>
        <fullName evidence="2">Uncharacterized protein</fullName>
    </submittedName>
</protein>
<proteinExistence type="predicted"/>
<name>A0ABR4J2V2_9EURO</name>
<keyword evidence="3" id="KW-1185">Reference proteome</keyword>
<evidence type="ECO:0000313" key="2">
    <source>
        <dbReference type="EMBL" id="KAL2834289.1"/>
    </source>
</evidence>